<organism evidence="6 7">
    <name type="scientific">Olea europaea subsp. europaea</name>
    <dbReference type="NCBI Taxonomy" id="158383"/>
    <lineage>
        <taxon>Eukaryota</taxon>
        <taxon>Viridiplantae</taxon>
        <taxon>Streptophyta</taxon>
        <taxon>Embryophyta</taxon>
        <taxon>Tracheophyta</taxon>
        <taxon>Spermatophyta</taxon>
        <taxon>Magnoliopsida</taxon>
        <taxon>eudicotyledons</taxon>
        <taxon>Gunneridae</taxon>
        <taxon>Pentapetalae</taxon>
        <taxon>asterids</taxon>
        <taxon>lamiids</taxon>
        <taxon>Lamiales</taxon>
        <taxon>Oleaceae</taxon>
        <taxon>Oleeae</taxon>
        <taxon>Olea</taxon>
    </lineage>
</organism>
<dbReference type="Proteomes" id="UP000594638">
    <property type="component" value="Unassembled WGS sequence"/>
</dbReference>
<comment type="caution">
    <text evidence="6">The sequence shown here is derived from an EMBL/GenBank/DDBJ whole genome shotgun (WGS) entry which is preliminary data.</text>
</comment>
<dbReference type="PANTHER" id="PTHR23155:SF1152">
    <property type="entry name" value="AAA+ ATPASE DOMAIN-CONTAINING PROTEIN"/>
    <property type="match status" value="1"/>
</dbReference>
<dbReference type="OrthoDB" id="1935686at2759"/>
<keyword evidence="2" id="KW-0963">Cytoplasm</keyword>
<dbReference type="GO" id="GO:0005737">
    <property type="term" value="C:cytoplasm"/>
    <property type="evidence" value="ECO:0007669"/>
    <property type="project" value="UniProtKB-SubCell"/>
</dbReference>
<name>A0A8S0R8D0_OLEEU</name>
<reference evidence="6 7" key="1">
    <citation type="submission" date="2019-12" db="EMBL/GenBank/DDBJ databases">
        <authorList>
            <person name="Alioto T."/>
            <person name="Alioto T."/>
            <person name="Gomez Garrido J."/>
        </authorList>
    </citation>
    <scope>NUCLEOTIDE SEQUENCE [LARGE SCALE GENOMIC DNA]</scope>
</reference>
<evidence type="ECO:0000256" key="4">
    <source>
        <dbReference type="ARBA" id="ARBA00022840"/>
    </source>
</evidence>
<accession>A0A8S0R8D0</accession>
<dbReference type="InterPro" id="IPR058922">
    <property type="entry name" value="WHD_DRP"/>
</dbReference>
<evidence type="ECO:0000313" key="7">
    <source>
        <dbReference type="Proteomes" id="UP000594638"/>
    </source>
</evidence>
<feature type="domain" description="Disease resistance protein winged helix" evidence="5">
    <location>
        <begin position="3"/>
        <end position="74"/>
    </location>
</feature>
<dbReference type="GO" id="GO:0098542">
    <property type="term" value="P:defense response to other organism"/>
    <property type="evidence" value="ECO:0007669"/>
    <property type="project" value="TreeGrafter"/>
</dbReference>
<dbReference type="InterPro" id="IPR044974">
    <property type="entry name" value="Disease_R_plants"/>
</dbReference>
<dbReference type="PANTHER" id="PTHR23155">
    <property type="entry name" value="DISEASE RESISTANCE PROTEIN RP"/>
    <property type="match status" value="1"/>
</dbReference>
<comment type="subcellular location">
    <subcellularLocation>
        <location evidence="1">Cytoplasm</location>
    </subcellularLocation>
</comment>
<protein>
    <recommendedName>
        <fullName evidence="5">Disease resistance protein winged helix domain-containing protein</fullName>
    </recommendedName>
</protein>
<evidence type="ECO:0000256" key="3">
    <source>
        <dbReference type="ARBA" id="ARBA00022741"/>
    </source>
</evidence>
<evidence type="ECO:0000259" key="5">
    <source>
        <dbReference type="Pfam" id="PF23559"/>
    </source>
</evidence>
<dbReference type="InterPro" id="IPR036388">
    <property type="entry name" value="WH-like_DNA-bd_sf"/>
</dbReference>
<evidence type="ECO:0000256" key="2">
    <source>
        <dbReference type="ARBA" id="ARBA00022490"/>
    </source>
</evidence>
<evidence type="ECO:0000256" key="1">
    <source>
        <dbReference type="ARBA" id="ARBA00004496"/>
    </source>
</evidence>
<proteinExistence type="predicted"/>
<dbReference type="EMBL" id="CACTIH010002232">
    <property type="protein sequence ID" value="CAA2975119.1"/>
    <property type="molecule type" value="Genomic_DNA"/>
</dbReference>
<dbReference type="AlphaFoldDB" id="A0A8S0R8D0"/>
<gene>
    <name evidence="6" type="ORF">OLEA9_A117823</name>
</gene>
<dbReference type="Gene3D" id="1.10.10.10">
    <property type="entry name" value="Winged helix-like DNA-binding domain superfamily/Winged helix DNA-binding domain"/>
    <property type="match status" value="1"/>
</dbReference>
<sequence>MGILPEDSVVRVSKIVKLWVAEGLIKSVESKVLEDVAEGYFLDLVDRNIVLVCQRSSRGKIKTWKIHDLLLDLCVREAQRQNFFHVNDSYLHGVSEGIILRRLSIRRREEVDHPTKNLPNFLLRSLLNFAWNSSVIKLLEGMLLKVFDDMDTIYHPTIMAEVVNMRYLACCYLDKWLPASIYNLRNLQTLIIYDTMTFICLGLKIWKMTRLMHV</sequence>
<evidence type="ECO:0000313" key="6">
    <source>
        <dbReference type="EMBL" id="CAA2975119.1"/>
    </source>
</evidence>
<dbReference type="Gramene" id="OE9A117823T1">
    <property type="protein sequence ID" value="OE9A117823C1"/>
    <property type="gene ID" value="OE9A117823"/>
</dbReference>
<keyword evidence="7" id="KW-1185">Reference proteome</keyword>
<keyword evidence="3" id="KW-0547">Nucleotide-binding</keyword>
<dbReference type="Pfam" id="PF23559">
    <property type="entry name" value="WHD_DRP"/>
    <property type="match status" value="1"/>
</dbReference>
<keyword evidence="4" id="KW-0067">ATP-binding</keyword>